<reference evidence="1" key="2">
    <citation type="submission" date="2021-02" db="EMBL/GenBank/DDBJ databases">
        <authorList>
            <person name="Kimball J.A."/>
            <person name="Haas M.W."/>
            <person name="Macchietto M."/>
            <person name="Kono T."/>
            <person name="Duquette J."/>
            <person name="Shao M."/>
        </authorList>
    </citation>
    <scope>NUCLEOTIDE SEQUENCE</scope>
    <source>
        <tissue evidence="1">Fresh leaf tissue</tissue>
    </source>
</reference>
<comment type="caution">
    <text evidence="1">The sequence shown here is derived from an EMBL/GenBank/DDBJ whole genome shotgun (WGS) entry which is preliminary data.</text>
</comment>
<evidence type="ECO:0000313" key="2">
    <source>
        <dbReference type="Proteomes" id="UP000729402"/>
    </source>
</evidence>
<protein>
    <submittedName>
        <fullName evidence="1">Uncharacterized protein</fullName>
    </submittedName>
</protein>
<organism evidence="1 2">
    <name type="scientific">Zizania palustris</name>
    <name type="common">Northern wild rice</name>
    <dbReference type="NCBI Taxonomy" id="103762"/>
    <lineage>
        <taxon>Eukaryota</taxon>
        <taxon>Viridiplantae</taxon>
        <taxon>Streptophyta</taxon>
        <taxon>Embryophyta</taxon>
        <taxon>Tracheophyta</taxon>
        <taxon>Spermatophyta</taxon>
        <taxon>Magnoliopsida</taxon>
        <taxon>Liliopsida</taxon>
        <taxon>Poales</taxon>
        <taxon>Poaceae</taxon>
        <taxon>BOP clade</taxon>
        <taxon>Oryzoideae</taxon>
        <taxon>Oryzeae</taxon>
        <taxon>Zizaniinae</taxon>
        <taxon>Zizania</taxon>
    </lineage>
</organism>
<keyword evidence="2" id="KW-1185">Reference proteome</keyword>
<name>A0A8J5RCG2_ZIZPA</name>
<gene>
    <name evidence="1" type="ORF">GUJ93_ZPchr0008g12161</name>
</gene>
<dbReference type="InterPro" id="IPR006912">
    <property type="entry name" value="Harbinger_derived_prot"/>
</dbReference>
<dbReference type="Pfam" id="PF04827">
    <property type="entry name" value="Plant_tran"/>
    <property type="match status" value="1"/>
</dbReference>
<reference evidence="1" key="1">
    <citation type="journal article" date="2021" name="bioRxiv">
        <title>Whole Genome Assembly and Annotation of Northern Wild Rice, Zizania palustris L., Supports a Whole Genome Duplication in the Zizania Genus.</title>
        <authorList>
            <person name="Haas M."/>
            <person name="Kono T."/>
            <person name="Macchietto M."/>
            <person name="Millas R."/>
            <person name="McGilp L."/>
            <person name="Shao M."/>
            <person name="Duquette J."/>
            <person name="Hirsch C.N."/>
            <person name="Kimball J."/>
        </authorList>
    </citation>
    <scope>NUCLEOTIDE SEQUENCE</scope>
    <source>
        <tissue evidence="1">Fresh leaf tissue</tissue>
    </source>
</reference>
<dbReference type="AlphaFoldDB" id="A0A8J5RCG2"/>
<dbReference type="OrthoDB" id="624774at2759"/>
<dbReference type="PANTHER" id="PTHR47150">
    <property type="entry name" value="OS12G0169200 PROTEIN"/>
    <property type="match status" value="1"/>
</dbReference>
<dbReference type="EMBL" id="JAAALK010000290">
    <property type="protein sequence ID" value="KAG8047005.1"/>
    <property type="molecule type" value="Genomic_DNA"/>
</dbReference>
<evidence type="ECO:0000313" key="1">
    <source>
        <dbReference type="EMBL" id="KAG8047007.1"/>
    </source>
</evidence>
<dbReference type="EMBL" id="JAAALK010000290">
    <property type="protein sequence ID" value="KAG8047007.1"/>
    <property type="molecule type" value="Genomic_DNA"/>
</dbReference>
<accession>A0A8J5RCG2</accession>
<proteinExistence type="predicted"/>
<dbReference type="Proteomes" id="UP000729402">
    <property type="component" value="Unassembled WGS sequence"/>
</dbReference>
<sequence>MNDRRNLIQFLSDESSSHDDDEFIFTVAQIMREQYINDHKGKHAGSMIGHQVVDRNREAGHWRLYNDYFSEEPTYGPIYFMRRFRMRRSLFLRIMHVVEAHDDYFVQKRNAAGKLGLSCLQKITAAFRMLAYGVAADVIDDYVRIGESTSIESLKRMVKSICEVFGDEYLRIPNENDIIRLLAAGEERGFPGMLGSIDCMHWRWKNCPTAWQGMYCGHVREPTIILEAVASHDLWIWHAFFGLPGSHNDINVLQRSPLFAKLAEGQAPKVNYTVNGHNYTMGYYLADGIYPSWATFVKTIQMPQGNKNKYFAKAQEAVRKDIERAFGVLQARFAIVRGPARFWDPYTLGEIMRACVIMHNMIIEDERDDDLDFNFDGVGDPVIVSHEHTPDLDEFIDNYRKIKDKTMHTQLQDDLVEHLWQRHGNQY</sequence>
<dbReference type="PANTHER" id="PTHR47150:SF7">
    <property type="entry name" value="NUCLEASE"/>
    <property type="match status" value="1"/>
</dbReference>